<dbReference type="KEGG" id="zdf:AN401_18020"/>
<proteinExistence type="predicted"/>
<protein>
    <submittedName>
        <fullName evidence="1">Uncharacterized protein</fullName>
    </submittedName>
</protein>
<keyword evidence="2" id="KW-1185">Reference proteome</keyword>
<name>A0A291HTT9_9GAMM</name>
<dbReference type="EMBL" id="CP012621">
    <property type="protein sequence ID" value="ATG75509.1"/>
    <property type="molecule type" value="Genomic_DNA"/>
</dbReference>
<evidence type="ECO:0000313" key="1">
    <source>
        <dbReference type="EMBL" id="ATG75509.1"/>
    </source>
</evidence>
<sequence>MVATSRSEAPFIDTPTVSRRFENSAVIFNGRCDQSIKQFDCRVITIHQFLATAGSFSVSGDISKLFPRRNSLIRDAALTSKLIEPIHRAHFLERSNSIQRSAAKIVVPFPSLDVLYQRAQTCQFFTTTTTIFQQDI</sequence>
<organism evidence="1 2">
    <name type="scientific">Zobellella denitrificans</name>
    <dbReference type="NCBI Taxonomy" id="347534"/>
    <lineage>
        <taxon>Bacteria</taxon>
        <taxon>Pseudomonadati</taxon>
        <taxon>Pseudomonadota</taxon>
        <taxon>Gammaproteobacteria</taxon>
        <taxon>Aeromonadales</taxon>
        <taxon>Aeromonadaceae</taxon>
        <taxon>Zobellella</taxon>
    </lineage>
</organism>
<gene>
    <name evidence="1" type="ORF">AN401_18020</name>
</gene>
<accession>A0A291HTT9</accession>
<evidence type="ECO:0000313" key="2">
    <source>
        <dbReference type="Proteomes" id="UP000217763"/>
    </source>
</evidence>
<dbReference type="AlphaFoldDB" id="A0A291HTT9"/>
<reference evidence="2" key="1">
    <citation type="submission" date="2015-09" db="EMBL/GenBank/DDBJ databases">
        <authorList>
            <person name="Shao Z."/>
            <person name="Wang L."/>
        </authorList>
    </citation>
    <scope>NUCLEOTIDE SEQUENCE [LARGE SCALE GENOMIC DNA]</scope>
    <source>
        <strain evidence="2">F13-1</strain>
    </source>
</reference>
<dbReference type="Proteomes" id="UP000217763">
    <property type="component" value="Chromosome"/>
</dbReference>